<evidence type="ECO:0000313" key="2">
    <source>
        <dbReference type="EMBL" id="CAD9646888.1"/>
    </source>
</evidence>
<sequence length="315" mass="32970">MAAQAYGSFDAGAWAPATHQYGLLHLLMARSTMLEDLAAVAPARNALKALDTRLCSPALGPVQGGPAGRGSPGGGLGSPAMLLDEECDSDASYISEGEPAEPSQPVSWGRGQRGAWWKVRSSLRDDLVVRAGVSLASVELRRFAPGELLQQKGHPRVLSNGRFQGYIRMPVQPAGWVTADASRSGGAQHLIRAHTPRWRAVYQSPSSSSNGDVIVRGSVELHSEAVVSLWCGDVVEQAGPSVEYHSGILRMPIVASGRSAAASGEDAARADGVVPKVSGWVTVDATAAGGPVFFKLLAEGDAGSMGKMRRPPRTS</sequence>
<dbReference type="EMBL" id="HBGW01102402">
    <property type="protein sequence ID" value="CAD9646888.1"/>
    <property type="molecule type" value="Transcribed_RNA"/>
</dbReference>
<dbReference type="AlphaFoldDB" id="A0A7S2QN70"/>
<feature type="compositionally biased region" description="Gly residues" evidence="1">
    <location>
        <begin position="62"/>
        <end position="77"/>
    </location>
</feature>
<reference evidence="2" key="1">
    <citation type="submission" date="2021-01" db="EMBL/GenBank/DDBJ databases">
        <authorList>
            <person name="Corre E."/>
            <person name="Pelletier E."/>
            <person name="Niang G."/>
            <person name="Scheremetjew M."/>
            <person name="Finn R."/>
            <person name="Kale V."/>
            <person name="Holt S."/>
            <person name="Cochrane G."/>
            <person name="Meng A."/>
            <person name="Brown T."/>
            <person name="Cohen L."/>
        </authorList>
    </citation>
    <scope>NUCLEOTIDE SEQUENCE</scope>
    <source>
        <strain evidence="2">RCC3387</strain>
    </source>
</reference>
<name>A0A7S2QN70_9DINO</name>
<organism evidence="2">
    <name type="scientific">Zooxanthella nutricula</name>
    <dbReference type="NCBI Taxonomy" id="1333877"/>
    <lineage>
        <taxon>Eukaryota</taxon>
        <taxon>Sar</taxon>
        <taxon>Alveolata</taxon>
        <taxon>Dinophyceae</taxon>
        <taxon>Peridiniales</taxon>
        <taxon>Peridiniales incertae sedis</taxon>
        <taxon>Zooxanthella</taxon>
    </lineage>
</organism>
<gene>
    <name evidence="2" type="ORF">BRAN1462_LOCUS64710</name>
</gene>
<accession>A0A7S2QN70</accession>
<feature type="region of interest" description="Disordered" evidence="1">
    <location>
        <begin position="61"/>
        <end position="81"/>
    </location>
</feature>
<evidence type="ECO:0000256" key="1">
    <source>
        <dbReference type="SAM" id="MobiDB-lite"/>
    </source>
</evidence>
<protein>
    <submittedName>
        <fullName evidence="2">Uncharacterized protein</fullName>
    </submittedName>
</protein>
<proteinExistence type="predicted"/>